<name>A0A8J4F834_9CHLO</name>
<evidence type="ECO:0000256" key="5">
    <source>
        <dbReference type="ARBA" id="ARBA00022679"/>
    </source>
</evidence>
<dbReference type="AlphaFoldDB" id="A0A8J4F834"/>
<proteinExistence type="inferred from homology"/>
<comment type="similarity">
    <text evidence="4">Belongs to the class-II pyridoxal-phosphate-dependent aminotransferase family. BioF subfamily.</text>
</comment>
<dbReference type="UniPathway" id="UPA00222"/>
<keyword evidence="7" id="KW-0443">Lipid metabolism</keyword>
<dbReference type="PROSITE" id="PS00599">
    <property type="entry name" value="AA_TRANSFER_CLASS_2"/>
    <property type="match status" value="1"/>
</dbReference>
<dbReference type="Gene3D" id="3.40.640.10">
    <property type="entry name" value="Type I PLP-dependent aspartate aminotransferase-like (Major domain)"/>
    <property type="match status" value="1"/>
</dbReference>
<dbReference type="GO" id="GO:0030170">
    <property type="term" value="F:pyridoxal phosphate binding"/>
    <property type="evidence" value="ECO:0007669"/>
    <property type="project" value="InterPro"/>
</dbReference>
<evidence type="ECO:0000313" key="11">
    <source>
        <dbReference type="Proteomes" id="UP000747399"/>
    </source>
</evidence>
<keyword evidence="7" id="KW-0746">Sphingolipid metabolism</keyword>
<comment type="cofactor">
    <cofactor evidence="1 8">
        <name>pyridoxal 5'-phosphate</name>
        <dbReference type="ChEBI" id="CHEBI:597326"/>
    </cofactor>
</comment>
<comment type="pathway">
    <text evidence="2">Lipid metabolism; sphingolipid metabolism.</text>
</comment>
<keyword evidence="11" id="KW-1185">Reference proteome</keyword>
<keyword evidence="5" id="KW-0808">Transferase</keyword>
<dbReference type="GO" id="GO:0006665">
    <property type="term" value="P:sphingolipid metabolic process"/>
    <property type="evidence" value="ECO:0007669"/>
    <property type="project" value="UniProtKB-UniPathway"/>
</dbReference>
<sequence length="627" mass="65794">MDGFRLWDDWLKGSLAHLKDAQLLRTLRPTVWCNSSSEAYIHRADLGAWLAGQPPVVRHYDQGAAITMSAAVVPGDSDSLSTHVVRHYGDTDYYCMAPINLDTAAAQDAGGTRCRRCGSSGGKGGDRCVCCCSRSSNKQTDPSRNSNSNRCHISRDNHHGCSSGPPAHCRYDAGVKNAAAAISLETGPANRFGGNAGCSTSSCSPSCSCSKESISNTDPGPLVRLRLYSLNDYLGLASHPEVSEAAARAARQIGMGPRSSALVAGYTHSHRQLEEGLAQLKGTEDCLLFPTGFGANLAVMTSLAYAAPTSAATGCTGCSASHTDGSSSALAIFSDELNHASIIDGARLASRGSGASGGAVQLHVYRHNDLGHLEDLLADTPPGVRRLVVTDSLFSMDGDFADLRGLSSLRRRHPFLLAVDEAHATLVCGEGGGGAAEAMGVAHEVDLHIGTLSKAFGALGGFVACSHSFKQLLLNRGRAFVYSTSLPVPVVEAAGAALRISQRESWRRTHVWSLVRRLGSGLGIPALSPVVPLVVGPEGPTLELSSRLLGEGLHVPAIRPPTVPPGTCRLRVSLSAAHSYDDVDELIRLVRQSDVPLVRLPHLLEPRAALPSGCSSGAGSLLLSSRL</sequence>
<evidence type="ECO:0000256" key="3">
    <source>
        <dbReference type="ARBA" id="ARBA00004991"/>
    </source>
</evidence>
<evidence type="ECO:0000313" key="10">
    <source>
        <dbReference type="EMBL" id="GIL65081.1"/>
    </source>
</evidence>
<dbReference type="InterPro" id="IPR015422">
    <property type="entry name" value="PyrdxlP-dep_Trfase_small"/>
</dbReference>
<comment type="caution">
    <text evidence="10">The sequence shown here is derived from an EMBL/GenBank/DDBJ whole genome shotgun (WGS) entry which is preliminary data.</text>
</comment>
<dbReference type="Pfam" id="PF00155">
    <property type="entry name" value="Aminotran_1_2"/>
    <property type="match status" value="1"/>
</dbReference>
<dbReference type="PANTHER" id="PTHR13693:SF77">
    <property type="entry name" value="8-AMINO-7-OXONONANOATE SYNTHASE"/>
    <property type="match status" value="1"/>
</dbReference>
<dbReference type="GO" id="GO:0016020">
    <property type="term" value="C:membrane"/>
    <property type="evidence" value="ECO:0007669"/>
    <property type="project" value="GOC"/>
</dbReference>
<dbReference type="Proteomes" id="UP000747399">
    <property type="component" value="Unassembled WGS sequence"/>
</dbReference>
<dbReference type="PANTHER" id="PTHR13693">
    <property type="entry name" value="CLASS II AMINOTRANSFERASE/8-AMINO-7-OXONONANOATE SYNTHASE"/>
    <property type="match status" value="1"/>
</dbReference>
<dbReference type="InterPro" id="IPR050087">
    <property type="entry name" value="AON_synthase_class-II"/>
</dbReference>
<evidence type="ECO:0000256" key="2">
    <source>
        <dbReference type="ARBA" id="ARBA00004760"/>
    </source>
</evidence>
<comment type="pathway">
    <text evidence="3">Sphingolipid metabolism.</text>
</comment>
<keyword evidence="6 8" id="KW-0663">Pyridoxal phosphate</keyword>
<organism evidence="10 11">
    <name type="scientific">Volvox africanus</name>
    <dbReference type="NCBI Taxonomy" id="51714"/>
    <lineage>
        <taxon>Eukaryota</taxon>
        <taxon>Viridiplantae</taxon>
        <taxon>Chlorophyta</taxon>
        <taxon>core chlorophytes</taxon>
        <taxon>Chlorophyceae</taxon>
        <taxon>CS clade</taxon>
        <taxon>Chlamydomonadales</taxon>
        <taxon>Volvocaceae</taxon>
        <taxon>Volvox</taxon>
    </lineage>
</organism>
<evidence type="ECO:0000259" key="9">
    <source>
        <dbReference type="Pfam" id="PF00155"/>
    </source>
</evidence>
<evidence type="ECO:0000256" key="4">
    <source>
        <dbReference type="ARBA" id="ARBA00010008"/>
    </source>
</evidence>
<reference evidence="10" key="1">
    <citation type="journal article" date="2021" name="Proc. Natl. Acad. Sci. U.S.A.">
        <title>Three genomes in the algal genus Volvox reveal the fate of a haploid sex-determining region after a transition to homothallism.</title>
        <authorList>
            <person name="Yamamoto K."/>
            <person name="Hamaji T."/>
            <person name="Kawai-Toyooka H."/>
            <person name="Matsuzaki R."/>
            <person name="Takahashi F."/>
            <person name="Nishimura Y."/>
            <person name="Kawachi M."/>
            <person name="Noguchi H."/>
            <person name="Minakuchi Y."/>
            <person name="Umen J.G."/>
            <person name="Toyoda A."/>
            <person name="Nozaki H."/>
        </authorList>
    </citation>
    <scope>NUCLEOTIDE SEQUENCE</scope>
    <source>
        <strain evidence="10">NIES-3780</strain>
    </source>
</reference>
<evidence type="ECO:0000256" key="1">
    <source>
        <dbReference type="ARBA" id="ARBA00001933"/>
    </source>
</evidence>
<dbReference type="EMBL" id="BNCO01000072">
    <property type="protein sequence ID" value="GIL65081.1"/>
    <property type="molecule type" value="Genomic_DNA"/>
</dbReference>
<dbReference type="InterPro" id="IPR015424">
    <property type="entry name" value="PyrdxlP-dep_Trfase"/>
</dbReference>
<gene>
    <name evidence="10" type="ORF">Vafri_18853</name>
</gene>
<dbReference type="GO" id="GO:0016740">
    <property type="term" value="F:transferase activity"/>
    <property type="evidence" value="ECO:0007669"/>
    <property type="project" value="UniProtKB-KW"/>
</dbReference>
<dbReference type="InterPro" id="IPR004839">
    <property type="entry name" value="Aminotransferase_I/II_large"/>
</dbReference>
<evidence type="ECO:0000256" key="7">
    <source>
        <dbReference type="ARBA" id="ARBA00022919"/>
    </source>
</evidence>
<dbReference type="SUPFAM" id="SSF53383">
    <property type="entry name" value="PLP-dependent transferases"/>
    <property type="match status" value="1"/>
</dbReference>
<feature type="domain" description="Aminotransferase class I/classII large" evidence="9">
    <location>
        <begin position="230"/>
        <end position="588"/>
    </location>
</feature>
<protein>
    <recommendedName>
        <fullName evidence="9">Aminotransferase class I/classII large domain-containing protein</fullName>
    </recommendedName>
</protein>
<dbReference type="GO" id="GO:0009102">
    <property type="term" value="P:biotin biosynthetic process"/>
    <property type="evidence" value="ECO:0007669"/>
    <property type="project" value="TreeGrafter"/>
</dbReference>
<accession>A0A8J4F834</accession>
<evidence type="ECO:0000256" key="8">
    <source>
        <dbReference type="RuleBase" id="RU003693"/>
    </source>
</evidence>
<dbReference type="InterPro" id="IPR015421">
    <property type="entry name" value="PyrdxlP-dep_Trfase_major"/>
</dbReference>
<dbReference type="Gene3D" id="3.90.1150.10">
    <property type="entry name" value="Aspartate Aminotransferase, domain 1"/>
    <property type="match status" value="1"/>
</dbReference>
<dbReference type="InterPro" id="IPR001917">
    <property type="entry name" value="Aminotrans_II_pyridoxalP_BS"/>
</dbReference>
<evidence type="ECO:0000256" key="6">
    <source>
        <dbReference type="ARBA" id="ARBA00022898"/>
    </source>
</evidence>